<dbReference type="InterPro" id="IPR054701">
    <property type="entry name" value="DVU0298-like"/>
</dbReference>
<accession>A0A7T6AQ68</accession>
<dbReference type="SUPFAM" id="SSF48371">
    <property type="entry name" value="ARM repeat"/>
    <property type="match status" value="1"/>
</dbReference>
<dbReference type="KEGG" id="dog:HP555_04965"/>
<dbReference type="NCBIfam" id="NF045662">
    <property type="entry name" value="DVU0298_fam"/>
    <property type="match status" value="1"/>
</dbReference>
<organism evidence="1 2">
    <name type="scientific">Desulfobulbus oligotrophicus</name>
    <dbReference type="NCBI Taxonomy" id="1909699"/>
    <lineage>
        <taxon>Bacteria</taxon>
        <taxon>Pseudomonadati</taxon>
        <taxon>Thermodesulfobacteriota</taxon>
        <taxon>Desulfobulbia</taxon>
        <taxon>Desulfobulbales</taxon>
        <taxon>Desulfobulbaceae</taxon>
        <taxon>Desulfobulbus</taxon>
    </lineage>
</organism>
<name>A0A7T6AQ68_9BACT</name>
<evidence type="ECO:0000313" key="2">
    <source>
        <dbReference type="Proteomes" id="UP000596092"/>
    </source>
</evidence>
<gene>
    <name evidence="1" type="ORF">HP555_04965</name>
</gene>
<proteinExistence type="predicted"/>
<evidence type="ECO:0000313" key="1">
    <source>
        <dbReference type="EMBL" id="QQG65257.1"/>
    </source>
</evidence>
<sequence>MANSRTIKTEVLTLLNGQDLNIIIKALDSYPPKAVINALFSAICREDPHIRWFAVSCMGHTINRLAKKEMEEARTVMRRFLWSLNDESGGIGWGAPESMAEVMCQHAGLAEEYVHMLISYMREDGEELYQDGNYLEHPLLQQGLLWGIARMSGCRPRLLIERGAGADIPAYLHAEDGITRGLAVLAVGNLFLTATEGVLRKLVTDTAPLTLYWEGAFQSTTVGTLAETALERMAE</sequence>
<dbReference type="Proteomes" id="UP000596092">
    <property type="component" value="Chromosome"/>
</dbReference>
<protein>
    <submittedName>
        <fullName evidence="1">HEAT repeat domain-containing protein</fullName>
    </submittedName>
</protein>
<dbReference type="InterPro" id="IPR016024">
    <property type="entry name" value="ARM-type_fold"/>
</dbReference>
<dbReference type="AlphaFoldDB" id="A0A7T6AQ68"/>
<keyword evidence="2" id="KW-1185">Reference proteome</keyword>
<dbReference type="EMBL" id="CP054140">
    <property type="protein sequence ID" value="QQG65257.1"/>
    <property type="molecule type" value="Genomic_DNA"/>
</dbReference>
<dbReference type="RefSeq" id="WP_199264079.1">
    <property type="nucleotide sequence ID" value="NZ_CP054140.1"/>
</dbReference>
<reference evidence="1 2" key="1">
    <citation type="submission" date="2020-05" db="EMBL/GenBank/DDBJ databases">
        <title>Complete genome of Desulfobulbus oligotrophicus.</title>
        <authorList>
            <person name="Podar M."/>
        </authorList>
    </citation>
    <scope>NUCLEOTIDE SEQUENCE [LARGE SCALE GENOMIC DNA]</scope>
    <source>
        <strain evidence="1 2">Prop6</strain>
    </source>
</reference>